<dbReference type="InterPro" id="IPR006561">
    <property type="entry name" value="DZF_dom"/>
</dbReference>
<feature type="region of interest" description="Disordered" evidence="1">
    <location>
        <begin position="194"/>
        <end position="246"/>
    </location>
</feature>
<dbReference type="FunFam" id="1.10.1410.40:FF:000001">
    <property type="entry name" value="interleukin enhancer-binding factor 3 isoform X1"/>
    <property type="match status" value="1"/>
</dbReference>
<dbReference type="Pfam" id="PF20965">
    <property type="entry name" value="DZF_C"/>
    <property type="match status" value="1"/>
</dbReference>
<evidence type="ECO:0000259" key="2">
    <source>
        <dbReference type="PROSITE" id="PS51703"/>
    </source>
</evidence>
<evidence type="ECO:0000313" key="4">
    <source>
        <dbReference type="Proteomes" id="UP000664940"/>
    </source>
</evidence>
<dbReference type="PROSITE" id="PS51703">
    <property type="entry name" value="DZF"/>
    <property type="match status" value="1"/>
</dbReference>
<dbReference type="AlphaFoldDB" id="A0A834DZF0"/>
<dbReference type="PANTHER" id="PTHR45762">
    <property type="entry name" value="ZINC FINGER RNA-BINDING PROTEIN"/>
    <property type="match status" value="1"/>
</dbReference>
<dbReference type="GO" id="GO:0003727">
    <property type="term" value="F:single-stranded RNA binding"/>
    <property type="evidence" value="ECO:0007669"/>
    <property type="project" value="TreeGrafter"/>
</dbReference>
<evidence type="ECO:0000313" key="3">
    <source>
        <dbReference type="EMBL" id="KAF6098224.1"/>
    </source>
</evidence>
<dbReference type="GO" id="GO:0071011">
    <property type="term" value="C:precatalytic spliceosome"/>
    <property type="evidence" value="ECO:0007669"/>
    <property type="project" value="TreeGrafter"/>
</dbReference>
<dbReference type="EMBL" id="JABVXQ010000008">
    <property type="protein sequence ID" value="KAF6098224.1"/>
    <property type="molecule type" value="Genomic_DNA"/>
</dbReference>
<dbReference type="InterPro" id="IPR049401">
    <property type="entry name" value="DZF_dom_N"/>
</dbReference>
<dbReference type="InterPro" id="IPR049402">
    <property type="entry name" value="DZF_dom_C"/>
</dbReference>
<sequence length="246" mass="26873">MVTEDKYEVSSDPEANIIISSCAEPRIRVTVSVTSSLMREDPSMDRGMEVPDPGDVLNPEKCLQSLAALRHAKWFQARASGLQPCVIVIRVFRDLCQRVAPWGALPAWAMELLVEKAVSSAKGPLSPGDAVRRVLECVASGMLLTDGPGLQDPCERDQTDVLRPMTPQEREDITASAQHALRMLAFRQIHKILGMDPLPPPRSRPGLRFRKRAREADEAEEGPRKQASPAEKGLVSGLAPPAPNGT</sequence>
<dbReference type="Gene3D" id="1.10.1410.40">
    <property type="match status" value="1"/>
</dbReference>
<name>A0A834DZF0_9CHIR</name>
<protein>
    <submittedName>
        <fullName evidence="3">Zinc finger RNA binding protein 2</fullName>
    </submittedName>
</protein>
<dbReference type="Pfam" id="PF07528">
    <property type="entry name" value="DZF_N"/>
    <property type="match status" value="1"/>
</dbReference>
<comment type="caution">
    <text evidence="3">The sequence shown here is derived from an EMBL/GenBank/DDBJ whole genome shotgun (WGS) entry which is preliminary data.</text>
</comment>
<organism evidence="3 4">
    <name type="scientific">Phyllostomus discolor</name>
    <name type="common">pale spear-nosed bat</name>
    <dbReference type="NCBI Taxonomy" id="89673"/>
    <lineage>
        <taxon>Eukaryota</taxon>
        <taxon>Metazoa</taxon>
        <taxon>Chordata</taxon>
        <taxon>Craniata</taxon>
        <taxon>Vertebrata</taxon>
        <taxon>Euteleostomi</taxon>
        <taxon>Mammalia</taxon>
        <taxon>Eutheria</taxon>
        <taxon>Laurasiatheria</taxon>
        <taxon>Chiroptera</taxon>
        <taxon>Yangochiroptera</taxon>
        <taxon>Phyllostomidae</taxon>
        <taxon>Phyllostominae</taxon>
        <taxon>Phyllostomus</taxon>
    </lineage>
</organism>
<dbReference type="GO" id="GO:0003725">
    <property type="term" value="F:double-stranded RNA binding"/>
    <property type="evidence" value="ECO:0007669"/>
    <property type="project" value="TreeGrafter"/>
</dbReference>
<feature type="domain" description="DZF" evidence="2">
    <location>
        <begin position="1"/>
        <end position="234"/>
    </location>
</feature>
<gene>
    <name evidence="3" type="ORF">HJG60_020623</name>
</gene>
<dbReference type="Proteomes" id="UP000664940">
    <property type="component" value="Unassembled WGS sequence"/>
</dbReference>
<evidence type="ECO:0000256" key="1">
    <source>
        <dbReference type="SAM" id="MobiDB-lite"/>
    </source>
</evidence>
<reference evidence="3 4" key="1">
    <citation type="journal article" date="2020" name="Nature">
        <title>Six reference-quality genomes reveal evolution of bat adaptations.</title>
        <authorList>
            <person name="Jebb D."/>
            <person name="Huang Z."/>
            <person name="Pippel M."/>
            <person name="Hughes G.M."/>
            <person name="Lavrichenko K."/>
            <person name="Devanna P."/>
            <person name="Winkler S."/>
            <person name="Jermiin L.S."/>
            <person name="Skirmuntt E.C."/>
            <person name="Katzourakis A."/>
            <person name="Burkitt-Gray L."/>
            <person name="Ray D.A."/>
            <person name="Sullivan K.A.M."/>
            <person name="Roscito J.G."/>
            <person name="Kirilenko B.M."/>
            <person name="Davalos L.M."/>
            <person name="Corthals A.P."/>
            <person name="Power M.L."/>
            <person name="Jones G."/>
            <person name="Ransome R.D."/>
            <person name="Dechmann D.K.N."/>
            <person name="Locatelli A.G."/>
            <person name="Puechmaille S.J."/>
            <person name="Fedrigo O."/>
            <person name="Jarvis E.D."/>
            <person name="Hiller M."/>
            <person name="Vernes S.C."/>
            <person name="Myers E.W."/>
            <person name="Teeling E.C."/>
        </authorList>
    </citation>
    <scope>NUCLEOTIDE SEQUENCE [LARGE SCALE GENOMIC DNA]</scope>
    <source>
        <strain evidence="3">Bat1K_MPI-CBG_1</strain>
    </source>
</reference>
<proteinExistence type="predicted"/>
<accession>A0A834DZF0</accession>
<dbReference type="SMART" id="SM00572">
    <property type="entry name" value="DZF"/>
    <property type="match status" value="1"/>
</dbReference>
<dbReference type="PANTHER" id="PTHR45762:SF2">
    <property type="entry name" value="ZINC FINGER RNA-BINDING PROTEIN 2"/>
    <property type="match status" value="1"/>
</dbReference>